<gene>
    <name evidence="1" type="ORF">CAP51_15310</name>
</gene>
<dbReference type="InterPro" id="IPR021284">
    <property type="entry name" value="DUF2750"/>
</dbReference>
<dbReference type="RefSeq" id="WP_087621620.1">
    <property type="nucleotide sequence ID" value="NZ_JAKVJF010000045.1"/>
</dbReference>
<sequence>MKNPYFSFSKSPQSKSYAQDEQYYAFIEQIIQQQFLWGIATAHWSLCFDAGGQKAFPIWASEINAKLCCYEEWQDSKPQKIALQALMQEIIPYLIQHQYSLAINRTPSGEALFVDPKRLQEEIILG</sequence>
<reference evidence="1 2" key="1">
    <citation type="submission" date="2017-05" db="EMBL/GenBank/DDBJ databases">
        <title>Acinetobacter populi ANC 5415 (= PBJ7), whole genome shotgun sequencing project.</title>
        <authorList>
            <person name="Nemec A."/>
            <person name="Radolfova-Krizova L."/>
        </authorList>
    </citation>
    <scope>NUCLEOTIDE SEQUENCE [LARGE SCALE GENOMIC DNA]</scope>
    <source>
        <strain evidence="1 2">PBJ7</strain>
    </source>
</reference>
<name>A0A1Z9YV20_9GAMM</name>
<accession>A0A1Z9YV20</accession>
<dbReference type="EMBL" id="NEXX01000006">
    <property type="protein sequence ID" value="OUY06068.1"/>
    <property type="molecule type" value="Genomic_DNA"/>
</dbReference>
<evidence type="ECO:0000313" key="2">
    <source>
        <dbReference type="Proteomes" id="UP000196536"/>
    </source>
</evidence>
<proteinExistence type="predicted"/>
<dbReference type="Proteomes" id="UP000196536">
    <property type="component" value="Unassembled WGS sequence"/>
</dbReference>
<keyword evidence="2" id="KW-1185">Reference proteome</keyword>
<dbReference type="Pfam" id="PF11042">
    <property type="entry name" value="DUF2750"/>
    <property type="match status" value="1"/>
</dbReference>
<protein>
    <recommendedName>
        <fullName evidence="3">DUF2750 domain-containing protein</fullName>
    </recommendedName>
</protein>
<evidence type="ECO:0008006" key="3">
    <source>
        <dbReference type="Google" id="ProtNLM"/>
    </source>
</evidence>
<organism evidence="1 2">
    <name type="scientific">Acinetobacter populi</name>
    <dbReference type="NCBI Taxonomy" id="1582270"/>
    <lineage>
        <taxon>Bacteria</taxon>
        <taxon>Pseudomonadati</taxon>
        <taxon>Pseudomonadota</taxon>
        <taxon>Gammaproteobacteria</taxon>
        <taxon>Moraxellales</taxon>
        <taxon>Moraxellaceae</taxon>
        <taxon>Acinetobacter</taxon>
    </lineage>
</organism>
<comment type="caution">
    <text evidence="1">The sequence shown here is derived from an EMBL/GenBank/DDBJ whole genome shotgun (WGS) entry which is preliminary data.</text>
</comment>
<evidence type="ECO:0000313" key="1">
    <source>
        <dbReference type="EMBL" id="OUY06068.1"/>
    </source>
</evidence>
<dbReference type="OrthoDB" id="2936081at2"/>
<dbReference type="AlphaFoldDB" id="A0A1Z9YV20"/>